<dbReference type="PIRSF" id="PIRSF006470">
    <property type="entry name" value="DctB"/>
    <property type="match status" value="1"/>
</dbReference>
<dbReference type="Pfam" id="PF03480">
    <property type="entry name" value="DctP"/>
    <property type="match status" value="1"/>
</dbReference>
<dbReference type="Proteomes" id="UP001336250">
    <property type="component" value="Unassembled WGS sequence"/>
</dbReference>
<gene>
    <name evidence="2" type="ORF">V4F39_21880</name>
</gene>
<reference evidence="2 3" key="1">
    <citation type="submission" date="2024-02" db="EMBL/GenBank/DDBJ databases">
        <title>Genome sequence of Aquincola sp. MAHUQ-54.</title>
        <authorList>
            <person name="Huq M.A."/>
        </authorList>
    </citation>
    <scope>NUCLEOTIDE SEQUENCE [LARGE SCALE GENOMIC DNA]</scope>
    <source>
        <strain evidence="2 3">MAHUQ-54</strain>
    </source>
</reference>
<sequence>MSFTVQSFCRPLGSVLGAGLIGMAMLLGSTANAQDAKVLRLSFVNVKEHPHGVGAERFAELVSKKSGGKLQVRLYPGGTLGSDMQVISSLQGGTIDLSVMVPGSLAGVSKEFGLFDLPFMFRSATEADAVLDGPFGTKLMDILPGKGLVGLSFWDHGFRNFTNSKKPIATVEDFQGLKVRVQQIPIYIDMMRALGANPVPLSFPELYGALESRAVDGQENPLTSIVGSRLHEAQKFLSITRHTYNPLLVVGSKRSWDKLSEADRKILLEAANEAKPYQRQFSRDAEAKAQAVIEAAGVKVNELAPAEIERMHQKVRPVSDKFAADVNAALVADLRDQIAKARAATSSPRP</sequence>
<dbReference type="InterPro" id="IPR004682">
    <property type="entry name" value="TRAP_DctP"/>
</dbReference>
<dbReference type="RefSeq" id="WP_332292116.1">
    <property type="nucleotide sequence ID" value="NZ_JAZIBG010000048.1"/>
</dbReference>
<protein>
    <submittedName>
        <fullName evidence="2">TRAP transporter substrate-binding protein</fullName>
    </submittedName>
</protein>
<dbReference type="AlphaFoldDB" id="A0AAW9QNK6"/>
<evidence type="ECO:0000313" key="3">
    <source>
        <dbReference type="Proteomes" id="UP001336250"/>
    </source>
</evidence>
<organism evidence="2 3">
    <name type="scientific">Aquincola agrisoli</name>
    <dbReference type="NCBI Taxonomy" id="3119538"/>
    <lineage>
        <taxon>Bacteria</taxon>
        <taxon>Pseudomonadati</taxon>
        <taxon>Pseudomonadota</taxon>
        <taxon>Betaproteobacteria</taxon>
        <taxon>Burkholderiales</taxon>
        <taxon>Sphaerotilaceae</taxon>
        <taxon>Aquincola</taxon>
    </lineage>
</organism>
<dbReference type="EMBL" id="JAZIBG010000048">
    <property type="protein sequence ID" value="MEF7616580.1"/>
    <property type="molecule type" value="Genomic_DNA"/>
</dbReference>
<name>A0AAW9QNK6_9BURK</name>
<dbReference type="GO" id="GO:0030246">
    <property type="term" value="F:carbohydrate binding"/>
    <property type="evidence" value="ECO:0007669"/>
    <property type="project" value="TreeGrafter"/>
</dbReference>
<evidence type="ECO:0000313" key="2">
    <source>
        <dbReference type="EMBL" id="MEF7616580.1"/>
    </source>
</evidence>
<dbReference type="NCBIfam" id="TIGR00787">
    <property type="entry name" value="dctP"/>
    <property type="match status" value="1"/>
</dbReference>
<dbReference type="InterPro" id="IPR018389">
    <property type="entry name" value="DctP_fam"/>
</dbReference>
<accession>A0AAW9QNK6</accession>
<dbReference type="GO" id="GO:0055085">
    <property type="term" value="P:transmembrane transport"/>
    <property type="evidence" value="ECO:0007669"/>
    <property type="project" value="InterPro"/>
</dbReference>
<keyword evidence="3" id="KW-1185">Reference proteome</keyword>
<proteinExistence type="predicted"/>
<dbReference type="PANTHER" id="PTHR33376:SF2">
    <property type="entry name" value="DICARBOXYLATE-BINDING PERIPLASMIC PROTEIN"/>
    <property type="match status" value="1"/>
</dbReference>
<dbReference type="InterPro" id="IPR038404">
    <property type="entry name" value="TRAP_DctP_sf"/>
</dbReference>
<dbReference type="PANTHER" id="PTHR33376">
    <property type="match status" value="1"/>
</dbReference>
<dbReference type="Gene3D" id="3.40.190.170">
    <property type="entry name" value="Bacterial extracellular solute-binding protein, family 7"/>
    <property type="match status" value="1"/>
</dbReference>
<dbReference type="CDD" id="cd13679">
    <property type="entry name" value="PBP2_TRAP_YiaO_like"/>
    <property type="match status" value="1"/>
</dbReference>
<comment type="caution">
    <text evidence="2">The sequence shown here is derived from an EMBL/GenBank/DDBJ whole genome shotgun (WGS) entry which is preliminary data.</text>
</comment>
<dbReference type="NCBIfam" id="NF037995">
    <property type="entry name" value="TRAP_S1"/>
    <property type="match status" value="1"/>
</dbReference>
<keyword evidence="1" id="KW-0732">Signal</keyword>
<evidence type="ECO:0000256" key="1">
    <source>
        <dbReference type="ARBA" id="ARBA00022729"/>
    </source>
</evidence>
<dbReference type="GO" id="GO:0030288">
    <property type="term" value="C:outer membrane-bounded periplasmic space"/>
    <property type="evidence" value="ECO:0007669"/>
    <property type="project" value="InterPro"/>
</dbReference>